<name>A0A7D4Q354_9MICO</name>
<dbReference type="Proteomes" id="UP000502498">
    <property type="component" value="Chromosome"/>
</dbReference>
<dbReference type="Pfam" id="PF11209">
    <property type="entry name" value="LmeA"/>
    <property type="match status" value="1"/>
</dbReference>
<organism evidence="2 3">
    <name type="scientific">Microbacterium hominis</name>
    <dbReference type="NCBI Taxonomy" id="162426"/>
    <lineage>
        <taxon>Bacteria</taxon>
        <taxon>Bacillati</taxon>
        <taxon>Actinomycetota</taxon>
        <taxon>Actinomycetes</taxon>
        <taxon>Micrococcales</taxon>
        <taxon>Microbacteriaceae</taxon>
        <taxon>Microbacterium</taxon>
    </lineage>
</organism>
<dbReference type="RefSeq" id="WP_172990347.1">
    <property type="nucleotide sequence ID" value="NZ_CP054038.1"/>
</dbReference>
<sequence length="277" mass="28331">MTVGDSQPTLPLPDPDRAYTSQAPRRRVWPWLVTFGVVVALGIVAWFAVESAARDIVEGAIADEVRDQLSLPASQEIEVGIDGAVIPQLVRGSFDEITLASEDVAVGSFVGDVVVTAQGVPIRGGALAGAQGEVRVDSAQLQRLLSGVEGFPAESADISGGEVTISTELSVLGVAVPVGVGLVPSAAEGALVLTPQSLQVAGADISAEGLRDQFGVVADLVLRDWTVCIAERMPAGLTLTSAAVDGGELVAQFAVDGNISVDATLREPGSCEPPAEG</sequence>
<dbReference type="InterPro" id="IPR021373">
    <property type="entry name" value="DUF2993"/>
</dbReference>
<evidence type="ECO:0000313" key="2">
    <source>
        <dbReference type="EMBL" id="QKJ19911.1"/>
    </source>
</evidence>
<protein>
    <submittedName>
        <fullName evidence="2">DUF2993 domain-containing protein</fullName>
    </submittedName>
</protein>
<keyword evidence="1" id="KW-1133">Transmembrane helix</keyword>
<accession>A0A7D4Q354</accession>
<keyword evidence="1" id="KW-0812">Transmembrane</keyword>
<reference evidence="2 3" key="1">
    <citation type="submission" date="2020-05" db="EMBL/GenBank/DDBJ databases">
        <title>Strain PA2F3 complete genome.</title>
        <authorList>
            <person name="Kim Y.-S."/>
            <person name="Kim S.-J."/>
            <person name="Jung H.-k."/>
            <person name="Kim S.-E."/>
            <person name="Kim K.-H."/>
        </authorList>
    </citation>
    <scope>NUCLEOTIDE SEQUENCE [LARGE SCALE GENOMIC DNA]</scope>
    <source>
        <strain evidence="2 3">PA2F3</strain>
    </source>
</reference>
<evidence type="ECO:0000256" key="1">
    <source>
        <dbReference type="SAM" id="Phobius"/>
    </source>
</evidence>
<dbReference type="EMBL" id="CP054038">
    <property type="protein sequence ID" value="QKJ19911.1"/>
    <property type="molecule type" value="Genomic_DNA"/>
</dbReference>
<gene>
    <name evidence="2" type="ORF">HQM25_11450</name>
</gene>
<evidence type="ECO:0000313" key="3">
    <source>
        <dbReference type="Proteomes" id="UP000502498"/>
    </source>
</evidence>
<keyword evidence="1" id="KW-0472">Membrane</keyword>
<proteinExistence type="predicted"/>
<feature type="transmembrane region" description="Helical" evidence="1">
    <location>
        <begin position="28"/>
        <end position="49"/>
    </location>
</feature>
<dbReference type="AlphaFoldDB" id="A0A7D4Q354"/>